<protein>
    <submittedName>
        <fullName evidence="3">Uncharacterized protein</fullName>
    </submittedName>
</protein>
<reference evidence="3 4" key="1">
    <citation type="journal article" date="2014" name="Int. J. Syst. Evol. Microbiol.">
        <title>Complete genome sequence of Corynebacterium casei LMG S-19264T (=DSM 44701T), isolated from a smear-ripened cheese.</title>
        <authorList>
            <consortium name="US DOE Joint Genome Institute (JGI-PGF)"/>
            <person name="Walter F."/>
            <person name="Albersmeier A."/>
            <person name="Kalinowski J."/>
            <person name="Ruckert C."/>
        </authorList>
    </citation>
    <scope>NUCLEOTIDE SEQUENCE [LARGE SCALE GENOMIC DNA]</scope>
    <source>
        <strain evidence="3 4">CCM 8669</strain>
    </source>
</reference>
<evidence type="ECO:0000313" key="4">
    <source>
        <dbReference type="Proteomes" id="UP000600171"/>
    </source>
</evidence>
<evidence type="ECO:0000256" key="1">
    <source>
        <dbReference type="SAM" id="MobiDB-lite"/>
    </source>
</evidence>
<feature type="region of interest" description="Disordered" evidence="1">
    <location>
        <begin position="1"/>
        <end position="105"/>
    </location>
</feature>
<feature type="transmembrane region" description="Helical" evidence="2">
    <location>
        <begin position="214"/>
        <end position="239"/>
    </location>
</feature>
<name>A0A917ISU7_9MICC</name>
<evidence type="ECO:0000313" key="3">
    <source>
        <dbReference type="EMBL" id="GGH61715.1"/>
    </source>
</evidence>
<feature type="transmembrane region" description="Helical" evidence="2">
    <location>
        <begin position="125"/>
        <end position="147"/>
    </location>
</feature>
<comment type="caution">
    <text evidence="3">The sequence shown here is derived from an EMBL/GenBank/DDBJ whole genome shotgun (WGS) entry which is preliminary data.</text>
</comment>
<dbReference type="RefSeq" id="WP_188359287.1">
    <property type="nucleotide sequence ID" value="NZ_BMDC01000001.1"/>
</dbReference>
<keyword evidence="2" id="KW-1133">Transmembrane helix</keyword>
<feature type="compositionally biased region" description="Basic and acidic residues" evidence="1">
    <location>
        <begin position="1"/>
        <end position="19"/>
    </location>
</feature>
<dbReference type="Proteomes" id="UP000600171">
    <property type="component" value="Unassembled WGS sequence"/>
</dbReference>
<keyword evidence="4" id="KW-1185">Reference proteome</keyword>
<feature type="compositionally biased region" description="Acidic residues" evidence="1">
    <location>
        <begin position="26"/>
        <end position="36"/>
    </location>
</feature>
<proteinExistence type="predicted"/>
<sequence>MDSTRRFGSESPDSDRTEALDAWDFAFDEEQDEDDAGPTRVLSPQDQRSPTEISATRPRRVAQDPTEPLTYRQPEPQQVPHQNRPASAPTPNPAAPNYTGQPATYSMPADHAASYSGKNYARIQFLPALLGWLVAYSLVNLSSYALAGLSGLVGIPSFGSFQEGFDQLIHPLTGSTAGPGLWLILAGLFYLLSFALGGYAAARMARLAPLKQGLGVWLWHLLAIIVSTLITLTVAGQIATGVPQLGLQNLFARGVITDLPGVLVLLVLALIGSLCGSALGTRYHRKLAKSQALPPENYRV</sequence>
<organism evidence="3 4">
    <name type="scientific">Rothia aerolata</name>
    <dbReference type="NCBI Taxonomy" id="1812262"/>
    <lineage>
        <taxon>Bacteria</taxon>
        <taxon>Bacillati</taxon>
        <taxon>Actinomycetota</taxon>
        <taxon>Actinomycetes</taxon>
        <taxon>Micrococcales</taxon>
        <taxon>Micrococcaceae</taxon>
        <taxon>Rothia</taxon>
    </lineage>
</organism>
<gene>
    <name evidence="3" type="ORF">GCM10007359_11170</name>
</gene>
<feature type="transmembrane region" description="Helical" evidence="2">
    <location>
        <begin position="181"/>
        <end position="202"/>
    </location>
</feature>
<keyword evidence="2" id="KW-0812">Transmembrane</keyword>
<keyword evidence="2" id="KW-0472">Membrane</keyword>
<feature type="transmembrane region" description="Helical" evidence="2">
    <location>
        <begin position="259"/>
        <end position="279"/>
    </location>
</feature>
<feature type="compositionally biased region" description="Polar residues" evidence="1">
    <location>
        <begin position="42"/>
        <end position="54"/>
    </location>
</feature>
<accession>A0A917ISU7</accession>
<dbReference type="EMBL" id="BMDC01000001">
    <property type="protein sequence ID" value="GGH61715.1"/>
    <property type="molecule type" value="Genomic_DNA"/>
</dbReference>
<evidence type="ECO:0000256" key="2">
    <source>
        <dbReference type="SAM" id="Phobius"/>
    </source>
</evidence>
<dbReference type="AlphaFoldDB" id="A0A917ISU7"/>